<gene>
    <name evidence="2" type="ORF">IV203_025851</name>
</gene>
<feature type="compositionally biased region" description="Polar residues" evidence="1">
    <location>
        <begin position="684"/>
        <end position="695"/>
    </location>
</feature>
<feature type="region of interest" description="Disordered" evidence="1">
    <location>
        <begin position="1"/>
        <end position="26"/>
    </location>
</feature>
<feature type="region of interest" description="Disordered" evidence="1">
    <location>
        <begin position="1348"/>
        <end position="1394"/>
    </location>
</feature>
<organism evidence="2 3">
    <name type="scientific">Nitzschia inconspicua</name>
    <dbReference type="NCBI Taxonomy" id="303405"/>
    <lineage>
        <taxon>Eukaryota</taxon>
        <taxon>Sar</taxon>
        <taxon>Stramenopiles</taxon>
        <taxon>Ochrophyta</taxon>
        <taxon>Bacillariophyta</taxon>
        <taxon>Bacillariophyceae</taxon>
        <taxon>Bacillariophycidae</taxon>
        <taxon>Bacillariales</taxon>
        <taxon>Bacillariaceae</taxon>
        <taxon>Nitzschia</taxon>
    </lineage>
</organism>
<evidence type="ECO:0000313" key="2">
    <source>
        <dbReference type="EMBL" id="KAG7362185.1"/>
    </source>
</evidence>
<feature type="compositionally biased region" description="Polar residues" evidence="1">
    <location>
        <begin position="626"/>
        <end position="637"/>
    </location>
</feature>
<name>A0A9K3PWI9_9STRA</name>
<feature type="region of interest" description="Disordered" evidence="1">
    <location>
        <begin position="290"/>
        <end position="317"/>
    </location>
</feature>
<feature type="compositionally biased region" description="Basic and acidic residues" evidence="1">
    <location>
        <begin position="982"/>
        <end position="992"/>
    </location>
</feature>
<feature type="compositionally biased region" description="Basic and acidic residues" evidence="1">
    <location>
        <begin position="607"/>
        <end position="618"/>
    </location>
</feature>
<feature type="compositionally biased region" description="Basic and acidic residues" evidence="1">
    <location>
        <begin position="1266"/>
        <end position="1275"/>
    </location>
</feature>
<protein>
    <submittedName>
        <fullName evidence="2">Uncharacterized protein</fullName>
    </submittedName>
</protein>
<feature type="compositionally biased region" description="Basic and acidic residues" evidence="1">
    <location>
        <begin position="533"/>
        <end position="544"/>
    </location>
</feature>
<feature type="region of interest" description="Disordered" evidence="1">
    <location>
        <begin position="1028"/>
        <end position="1077"/>
    </location>
</feature>
<feature type="compositionally biased region" description="Basic and acidic residues" evidence="1">
    <location>
        <begin position="1210"/>
        <end position="1221"/>
    </location>
</feature>
<feature type="compositionally biased region" description="Basic and acidic residues" evidence="1">
    <location>
        <begin position="1348"/>
        <end position="1360"/>
    </location>
</feature>
<feature type="compositionally biased region" description="Basic and acidic residues" evidence="1">
    <location>
        <begin position="1145"/>
        <end position="1167"/>
    </location>
</feature>
<evidence type="ECO:0000313" key="3">
    <source>
        <dbReference type="Proteomes" id="UP000693970"/>
    </source>
</evidence>
<feature type="compositionally biased region" description="Basic and acidic residues" evidence="1">
    <location>
        <begin position="1377"/>
        <end position="1391"/>
    </location>
</feature>
<feature type="region of interest" description="Disordered" evidence="1">
    <location>
        <begin position="925"/>
        <end position="1011"/>
    </location>
</feature>
<feature type="compositionally biased region" description="Polar residues" evidence="1">
    <location>
        <begin position="552"/>
        <end position="568"/>
    </location>
</feature>
<dbReference type="EMBL" id="JAGRRH010000012">
    <property type="protein sequence ID" value="KAG7362185.1"/>
    <property type="molecule type" value="Genomic_DNA"/>
</dbReference>
<feature type="region of interest" description="Disordered" evidence="1">
    <location>
        <begin position="1090"/>
        <end position="1122"/>
    </location>
</feature>
<feature type="compositionally biased region" description="Basic and acidic residues" evidence="1">
    <location>
        <begin position="422"/>
        <end position="441"/>
    </location>
</feature>
<feature type="compositionally biased region" description="Polar residues" evidence="1">
    <location>
        <begin position="1050"/>
        <end position="1077"/>
    </location>
</feature>
<feature type="compositionally biased region" description="Basic and acidic residues" evidence="1">
    <location>
        <begin position="775"/>
        <end position="800"/>
    </location>
</feature>
<feature type="region of interest" description="Disordered" evidence="1">
    <location>
        <begin position="1182"/>
        <end position="1224"/>
    </location>
</feature>
<feature type="compositionally biased region" description="Basic and acidic residues" evidence="1">
    <location>
        <begin position="960"/>
        <end position="969"/>
    </location>
</feature>
<feature type="region of interest" description="Disordered" evidence="1">
    <location>
        <begin position="488"/>
        <end position="699"/>
    </location>
</feature>
<feature type="region of interest" description="Disordered" evidence="1">
    <location>
        <begin position="1240"/>
        <end position="1326"/>
    </location>
</feature>
<evidence type="ECO:0000256" key="1">
    <source>
        <dbReference type="SAM" id="MobiDB-lite"/>
    </source>
</evidence>
<dbReference type="Proteomes" id="UP000693970">
    <property type="component" value="Unassembled WGS sequence"/>
</dbReference>
<comment type="caution">
    <text evidence="2">The sequence shown here is derived from an EMBL/GenBank/DDBJ whole genome shotgun (WGS) entry which is preliminary data.</text>
</comment>
<feature type="compositionally biased region" description="Polar residues" evidence="1">
    <location>
        <begin position="299"/>
        <end position="315"/>
    </location>
</feature>
<proteinExistence type="predicted"/>
<accession>A0A9K3PWI9</accession>
<keyword evidence="3" id="KW-1185">Reference proteome</keyword>
<feature type="region of interest" description="Disordered" evidence="1">
    <location>
        <begin position="1143"/>
        <end position="1167"/>
    </location>
</feature>
<feature type="region of interest" description="Disordered" evidence="1">
    <location>
        <begin position="824"/>
        <end position="884"/>
    </location>
</feature>
<feature type="compositionally biased region" description="Polar residues" evidence="1">
    <location>
        <begin position="1107"/>
        <end position="1122"/>
    </location>
</feature>
<reference evidence="2" key="2">
    <citation type="submission" date="2021-04" db="EMBL/GenBank/DDBJ databases">
        <authorList>
            <person name="Podell S."/>
        </authorList>
    </citation>
    <scope>NUCLEOTIDE SEQUENCE</scope>
    <source>
        <strain evidence="2">Hildebrandi</strain>
    </source>
</reference>
<feature type="compositionally biased region" description="Polar residues" evidence="1">
    <location>
        <begin position="735"/>
        <end position="747"/>
    </location>
</feature>
<feature type="compositionally biased region" description="Basic and acidic residues" evidence="1">
    <location>
        <begin position="495"/>
        <end position="514"/>
    </location>
</feature>
<feature type="region of interest" description="Disordered" evidence="1">
    <location>
        <begin position="422"/>
        <end position="450"/>
    </location>
</feature>
<feature type="region of interest" description="Disordered" evidence="1">
    <location>
        <begin position="773"/>
        <end position="800"/>
    </location>
</feature>
<feature type="compositionally biased region" description="Low complexity" evidence="1">
    <location>
        <begin position="576"/>
        <end position="601"/>
    </location>
</feature>
<feature type="compositionally biased region" description="Basic and acidic residues" evidence="1">
    <location>
        <begin position="1285"/>
        <end position="1315"/>
    </location>
</feature>
<sequence>MSNQTTTQDAIVAHQSASNGLDGNSFGTTSVQEEEIFVNCASFGGDAEDEADEVEENAYDVGSIDIMDGRAKMSVVSRDDTKHVDLEALKDQDGFCPGDMDALCVSKNNTIDGASKVPMGSDSSDLFVADEKKRDVKNSRFGWYLPKPKKRGAADVPPSLESDGSADGSSSINQCEAEMVICSRYHSSKDDAAQKRFKKRSSSWYPRIVRFPRINKRMAMKQSQGKAERAGFVSEEFQQMNAESLANITKEKDRGFFDGEESVAQEQLSVTTDDDIDQAIKNANLIDDEPIEQHDTRSQRSNGTARNKAFPTNMNGEMDSLASSHHSLKLSAKTGEDDIKFTSSIQFNKSSKIVGVGDCNLVSSQKSGVGKDMLSVCSQISREFLLKETSNDDESADSRHLRKSVDTQIVSLYSERSPKSILKEAASDSKSSAHESTHSPDQDVASVYSQRSQAASLREVAEVGIDDKSVASRLSRKSAGTNVVSLYSQRSRKSISKEAASDSKSSAHESKQSSDQDVASVYSQRSQAASLREVAEVGNDDKSVTSRLSRKSAGTNVVSLYSQRSGKSISKEAASDSKSSASESKQSSDQDVVSVFSQRSQAASLREVADVGNDDKSVASRLSRKSAGTSVVSLYSQRSRKSISKEAASDSKSSATESKHSSDQDVVSMYSHRSQVASLKEVPNESQSLATQNSGKVPDHRISGEARLITSQQSFFKEKSQKRCDDEVEKLTIASSSSKNITSNGIHNESDTNKPNLPPHLKEMISVSDSFNVDGEDHVKNREDPAPRSPERVEGKEEMKAQPLRRFLSELAPSKNRRVVNVAGDEEENVAPDGGPTSIRRISSDIPKTLLSRKQQSRKKGSKPFEISGSHLSQPCPSDITECTEDGEFNSFLRVVGSRDEAMEPIDESKDPSVKDSSYVNFYTENEEEDQTQSEEHVELDTKSITSVGASETISEEELEREKENEHVADSANAKNEDDENSEAKEGNKEINKFALMDGDPETAPKNNQKAGLTLGVGAFQYATRRISSDVLPGQKDNSNEEHKNLSRVGRSSQTTKSMKNSKPINVTAQKLESADASKNVSIAEVGEQSFEPLTKGDDKVGMTWPQKENVSKSESLSKPCQPNSCIPTKCILGSFGNRYGMKGRNGEEKRHSNGAENSRIEDKEGTHMYEYELSDQEVFEREEAQSESSSMVVCTEDDDQDHDATYVTKNDDSNIKDTAKPKKKLKSTFQFWKFQSKAAATRKTLKKNNMSNYKLGLASPNPAETKYDNEEDNLRGGGSQREGPASDKDSVSQREAADASSVESRESTMLKEEGNPNLFRKLKSMQFTDQSEVEKLLDERLDTVEAEPDKNANAVERKTKLPTGILKKNSRFSTGWRKDQKATEKNHFEKGDDESNASTVLFTLSAEGEPGFEVMPVLGLIET</sequence>
<reference evidence="2" key="1">
    <citation type="journal article" date="2021" name="Sci. Rep.">
        <title>Diploid genomic architecture of Nitzschia inconspicua, an elite biomass production diatom.</title>
        <authorList>
            <person name="Oliver A."/>
            <person name="Podell S."/>
            <person name="Pinowska A."/>
            <person name="Traller J.C."/>
            <person name="Smith S.R."/>
            <person name="McClure R."/>
            <person name="Beliaev A."/>
            <person name="Bohutskyi P."/>
            <person name="Hill E.A."/>
            <person name="Rabines A."/>
            <person name="Zheng H."/>
            <person name="Allen L.Z."/>
            <person name="Kuo A."/>
            <person name="Grigoriev I.V."/>
            <person name="Allen A.E."/>
            <person name="Hazlebeck D."/>
            <person name="Allen E.E."/>
        </authorList>
    </citation>
    <scope>NUCLEOTIDE SEQUENCE</scope>
    <source>
        <strain evidence="2">Hildebrandi</strain>
    </source>
</reference>
<feature type="region of interest" description="Disordered" evidence="1">
    <location>
        <begin position="735"/>
        <end position="758"/>
    </location>
</feature>
<feature type="region of interest" description="Disordered" evidence="1">
    <location>
        <begin position="147"/>
        <end position="171"/>
    </location>
</feature>